<organism evidence="1 2">
    <name type="scientific">Irpex rosettiformis</name>
    <dbReference type="NCBI Taxonomy" id="378272"/>
    <lineage>
        <taxon>Eukaryota</taxon>
        <taxon>Fungi</taxon>
        <taxon>Dikarya</taxon>
        <taxon>Basidiomycota</taxon>
        <taxon>Agaricomycotina</taxon>
        <taxon>Agaricomycetes</taxon>
        <taxon>Polyporales</taxon>
        <taxon>Irpicaceae</taxon>
        <taxon>Irpex</taxon>
    </lineage>
</organism>
<sequence length="209" mass="23889">MSPNSTSARNTNSAPTFETEDPVAGMQRTLRTPPPQPPRLPINYTYTSQYCEENVYLLADCFHQTQSTTTTREWPWTVYVVFISNDDKTATCSSTLNFFNVALWNQRSSKRPEMGNLVVWDYHVVLVLVLRKDCNLTRKANEESEEESGSNDSESLVGELEESTIAWVYDFDSCSEMPCSFKEYIRGTFPYAPVLDGDSGWEVPERYAR</sequence>
<evidence type="ECO:0000313" key="1">
    <source>
        <dbReference type="EMBL" id="KAI0086626.1"/>
    </source>
</evidence>
<reference evidence="1" key="1">
    <citation type="journal article" date="2021" name="Environ. Microbiol.">
        <title>Gene family expansions and transcriptome signatures uncover fungal adaptations to wood decay.</title>
        <authorList>
            <person name="Hage H."/>
            <person name="Miyauchi S."/>
            <person name="Viragh M."/>
            <person name="Drula E."/>
            <person name="Min B."/>
            <person name="Chaduli D."/>
            <person name="Navarro D."/>
            <person name="Favel A."/>
            <person name="Norest M."/>
            <person name="Lesage-Meessen L."/>
            <person name="Balint B."/>
            <person name="Merenyi Z."/>
            <person name="de Eugenio L."/>
            <person name="Morin E."/>
            <person name="Martinez A.T."/>
            <person name="Baldrian P."/>
            <person name="Stursova M."/>
            <person name="Martinez M.J."/>
            <person name="Novotny C."/>
            <person name="Magnuson J.K."/>
            <person name="Spatafora J.W."/>
            <person name="Maurice S."/>
            <person name="Pangilinan J."/>
            <person name="Andreopoulos W."/>
            <person name="LaButti K."/>
            <person name="Hundley H."/>
            <person name="Na H."/>
            <person name="Kuo A."/>
            <person name="Barry K."/>
            <person name="Lipzen A."/>
            <person name="Henrissat B."/>
            <person name="Riley R."/>
            <person name="Ahrendt S."/>
            <person name="Nagy L.G."/>
            <person name="Grigoriev I.V."/>
            <person name="Martin F."/>
            <person name="Rosso M.N."/>
        </authorList>
    </citation>
    <scope>NUCLEOTIDE SEQUENCE</scope>
    <source>
        <strain evidence="1">CBS 384.51</strain>
    </source>
</reference>
<gene>
    <name evidence="1" type="ORF">BDY19DRAFT_959467</name>
</gene>
<proteinExistence type="predicted"/>
<name>A0ACB8TXB5_9APHY</name>
<accession>A0ACB8TXB5</accession>
<dbReference type="EMBL" id="MU274922">
    <property type="protein sequence ID" value="KAI0086626.1"/>
    <property type="molecule type" value="Genomic_DNA"/>
</dbReference>
<evidence type="ECO:0000313" key="2">
    <source>
        <dbReference type="Proteomes" id="UP001055072"/>
    </source>
</evidence>
<protein>
    <submittedName>
        <fullName evidence="1">Uncharacterized protein</fullName>
    </submittedName>
</protein>
<dbReference type="Proteomes" id="UP001055072">
    <property type="component" value="Unassembled WGS sequence"/>
</dbReference>
<comment type="caution">
    <text evidence="1">The sequence shown here is derived from an EMBL/GenBank/DDBJ whole genome shotgun (WGS) entry which is preliminary data.</text>
</comment>
<keyword evidence="2" id="KW-1185">Reference proteome</keyword>